<organism evidence="1 2">
    <name type="scientific">Ensete ventricosum</name>
    <name type="common">Abyssinian banana</name>
    <name type="synonym">Musa ensete</name>
    <dbReference type="NCBI Taxonomy" id="4639"/>
    <lineage>
        <taxon>Eukaryota</taxon>
        <taxon>Viridiplantae</taxon>
        <taxon>Streptophyta</taxon>
        <taxon>Embryophyta</taxon>
        <taxon>Tracheophyta</taxon>
        <taxon>Spermatophyta</taxon>
        <taxon>Magnoliopsida</taxon>
        <taxon>Liliopsida</taxon>
        <taxon>Zingiberales</taxon>
        <taxon>Musaceae</taxon>
        <taxon>Ensete</taxon>
    </lineage>
</organism>
<evidence type="ECO:0000313" key="2">
    <source>
        <dbReference type="Proteomes" id="UP000287651"/>
    </source>
</evidence>
<dbReference type="EMBL" id="AMZH03003773">
    <property type="protein sequence ID" value="RRT71203.1"/>
    <property type="molecule type" value="Genomic_DNA"/>
</dbReference>
<comment type="caution">
    <text evidence="1">The sequence shown here is derived from an EMBL/GenBank/DDBJ whole genome shotgun (WGS) entry which is preliminary data.</text>
</comment>
<reference evidence="1 2" key="1">
    <citation type="journal article" date="2014" name="Agronomy (Basel)">
        <title>A Draft Genome Sequence for Ensete ventricosum, the Drought-Tolerant Tree Against Hunger.</title>
        <authorList>
            <person name="Harrison J."/>
            <person name="Moore K.A."/>
            <person name="Paszkiewicz K."/>
            <person name="Jones T."/>
            <person name="Grant M."/>
            <person name="Ambacheew D."/>
            <person name="Muzemil S."/>
            <person name="Studholme D.J."/>
        </authorList>
    </citation>
    <scope>NUCLEOTIDE SEQUENCE [LARGE SCALE GENOMIC DNA]</scope>
</reference>
<gene>
    <name evidence="1" type="ORF">B296_00004901</name>
</gene>
<dbReference type="Proteomes" id="UP000287651">
    <property type="component" value="Unassembled WGS sequence"/>
</dbReference>
<accession>A0A427A4T2</accession>
<dbReference type="AlphaFoldDB" id="A0A427A4T2"/>
<name>A0A427A4T2_ENSVE</name>
<proteinExistence type="predicted"/>
<sequence>MIRSYSELHFRVRHNKKKNYRLKEWMSWYRRGGAMYHRGRSQITSTSESHGGDLIIQRYDRSGWIVIERGEEATTSPEGLIYPKSKVLVRKEVDLEERHSAAEADLPIAKEGMQI</sequence>
<evidence type="ECO:0000313" key="1">
    <source>
        <dbReference type="EMBL" id="RRT71203.1"/>
    </source>
</evidence>
<protein>
    <submittedName>
        <fullName evidence="1">Uncharacterized protein</fullName>
    </submittedName>
</protein>